<dbReference type="RefSeq" id="WP_218327065.1">
    <property type="nucleotide sequence ID" value="NZ_JAHUZB010000006.1"/>
</dbReference>
<evidence type="ECO:0000256" key="1">
    <source>
        <dbReference type="ARBA" id="ARBA00022801"/>
    </source>
</evidence>
<dbReference type="Proteomes" id="UP000774130">
    <property type="component" value="Unassembled WGS sequence"/>
</dbReference>
<gene>
    <name evidence="3" type="ORF">KUA55_14295</name>
</gene>
<evidence type="ECO:0000259" key="2">
    <source>
        <dbReference type="Pfam" id="PF00326"/>
    </source>
</evidence>
<dbReference type="EMBL" id="JAHUZB010000006">
    <property type="protein sequence ID" value="MBV7391855.1"/>
    <property type="molecule type" value="Genomic_DNA"/>
</dbReference>
<reference evidence="3 4" key="1">
    <citation type="submission" date="2021-06" db="EMBL/GenBank/DDBJ databases">
        <title>Enterococcus alishanensis sp. nov., a novel lactic acid bacterium isolated from fresh coffee beans.</title>
        <authorList>
            <person name="Chen Y.-S."/>
        </authorList>
    </citation>
    <scope>NUCLEOTIDE SEQUENCE [LARGE SCALE GENOMIC DNA]</scope>
    <source>
        <strain evidence="3 4">ALS3</strain>
    </source>
</reference>
<evidence type="ECO:0000313" key="4">
    <source>
        <dbReference type="Proteomes" id="UP000774130"/>
    </source>
</evidence>
<name>A0ABS6TG28_9ENTE</name>
<keyword evidence="4" id="KW-1185">Reference proteome</keyword>
<dbReference type="InterPro" id="IPR001375">
    <property type="entry name" value="Peptidase_S9_cat"/>
</dbReference>
<comment type="caution">
    <text evidence="3">The sequence shown here is derived from an EMBL/GenBank/DDBJ whole genome shotgun (WGS) entry which is preliminary data.</text>
</comment>
<sequence>MSLIEISDLLCLKTISTPVYQPQGDSVLYVENGIVEKTQEYYSSIYLYNSLEKTKECLIHGGKNTSPLWNREGSSFLFLSDETGKNQAYLYTLATGEIKQVSAEKQGLQQIIWHPDNLHFFYSTTRKNENSSEVFITEKIDYISNGQGLLDDEQKNVICQGKLDNFETEEITACSLGYGLHKIMTVSNDGQYLFYERFLLEDSFNQDSGLFRMNLGTKSEDWLSASAKKGMFGEAAISEGGRYVGTIGTPISYHTSNQLGLSVIDLRTQQMTSLSKKLDVQVSDFAVSDCKPTTNNSLLQWSNPLKAFFTLISIEGKVSLYCFSLEGDFESYPEVGPHVYDFTLHPTKPKALLCCSAPDSTSQLLVLDLETRKITKWLNPNQSFEEEKQFAVYQKIEAKANDGGRIPGYLVRPLEKTKQVGAPLIVNIHGGPYTMHGETFHHEIQQMAAAGYFVLLLNPRGSFGYGQDHLKGVVGKYGEEDYSDIMTALDHVLAKEPEIDENRLFVTGGSYGGFMVNWIVTQTNRFKAAITQRSMSNFVSMIGTSDIGYYFFVEENAADIIKPAKLWEKSPLAYVGQVETPVLVMHGEEDYRCPMEQAEQWYRALKYQKKEAKFIRFPNSNHELSRTGKPAFRLIRLKEMMAWFKQHDDITN</sequence>
<dbReference type="PANTHER" id="PTHR42776:SF27">
    <property type="entry name" value="DIPEPTIDYL PEPTIDASE FAMILY MEMBER 6"/>
    <property type="match status" value="1"/>
</dbReference>
<keyword evidence="1" id="KW-0378">Hydrolase</keyword>
<accession>A0ABS6TG28</accession>
<dbReference type="Pfam" id="PF00326">
    <property type="entry name" value="Peptidase_S9"/>
    <property type="match status" value="1"/>
</dbReference>
<evidence type="ECO:0000313" key="3">
    <source>
        <dbReference type="EMBL" id="MBV7391855.1"/>
    </source>
</evidence>
<protein>
    <submittedName>
        <fullName evidence="3">S9 family peptidase</fullName>
    </submittedName>
</protein>
<organism evidence="3 4">
    <name type="scientific">Enterococcus alishanensis</name>
    <dbReference type="NCBI Taxonomy" id="1303817"/>
    <lineage>
        <taxon>Bacteria</taxon>
        <taxon>Bacillati</taxon>
        <taxon>Bacillota</taxon>
        <taxon>Bacilli</taxon>
        <taxon>Lactobacillales</taxon>
        <taxon>Enterococcaceae</taxon>
        <taxon>Enterococcus</taxon>
    </lineage>
</organism>
<dbReference type="PANTHER" id="PTHR42776">
    <property type="entry name" value="SERINE PEPTIDASE S9 FAMILY MEMBER"/>
    <property type="match status" value="1"/>
</dbReference>
<feature type="domain" description="Peptidase S9 prolyl oligopeptidase catalytic" evidence="2">
    <location>
        <begin position="439"/>
        <end position="647"/>
    </location>
</feature>
<proteinExistence type="predicted"/>